<dbReference type="OrthoDB" id="428658at2759"/>
<accession>W1PFR8</accession>
<dbReference type="InterPro" id="IPR020103">
    <property type="entry name" value="PsdUridine_synth_cat_dom_sf"/>
</dbReference>
<dbReference type="PANTHER" id="PTHR21600:SF81">
    <property type="entry name" value="21S RRNA PSEUDOURIDINE(2819) SYNTHASE"/>
    <property type="match status" value="1"/>
</dbReference>
<evidence type="ECO:0000256" key="3">
    <source>
        <dbReference type="ARBA" id="ARBA00023128"/>
    </source>
</evidence>
<dbReference type="GO" id="GO:0005739">
    <property type="term" value="C:mitochondrion"/>
    <property type="evidence" value="ECO:0007669"/>
    <property type="project" value="UniProtKB-SubCell"/>
</dbReference>
<dbReference type="Proteomes" id="UP000017836">
    <property type="component" value="Unassembled WGS sequence"/>
</dbReference>
<comment type="subcellular location">
    <subcellularLocation>
        <location evidence="1">Mitochondrion</location>
    </subcellularLocation>
</comment>
<dbReference type="AlphaFoldDB" id="W1PFR8"/>
<dbReference type="GO" id="GO:0000455">
    <property type="term" value="P:enzyme-directed rRNA pseudouridine synthesis"/>
    <property type="evidence" value="ECO:0000318"/>
    <property type="project" value="GO_Central"/>
</dbReference>
<evidence type="ECO:0000259" key="5">
    <source>
        <dbReference type="Pfam" id="PF00849"/>
    </source>
</evidence>
<dbReference type="CDD" id="cd02869">
    <property type="entry name" value="PseudoU_synth_RluA_like"/>
    <property type="match status" value="1"/>
</dbReference>
<evidence type="ECO:0000256" key="1">
    <source>
        <dbReference type="ARBA" id="ARBA00004173"/>
    </source>
</evidence>
<dbReference type="PANTHER" id="PTHR21600">
    <property type="entry name" value="MITOCHONDRIAL RNA PSEUDOURIDINE SYNTHASE"/>
    <property type="match status" value="1"/>
</dbReference>
<dbReference type="EMBL" id="KI393208">
    <property type="protein sequence ID" value="ERN08832.1"/>
    <property type="molecule type" value="Genomic_DNA"/>
</dbReference>
<evidence type="ECO:0000256" key="4">
    <source>
        <dbReference type="ARBA" id="ARBA00023235"/>
    </source>
</evidence>
<dbReference type="SUPFAM" id="SSF55120">
    <property type="entry name" value="Pseudouridine synthase"/>
    <property type="match status" value="1"/>
</dbReference>
<keyword evidence="7" id="KW-1185">Reference proteome</keyword>
<dbReference type="Gene3D" id="3.30.2350.10">
    <property type="entry name" value="Pseudouridine synthase"/>
    <property type="match status" value="1"/>
</dbReference>
<evidence type="ECO:0000256" key="2">
    <source>
        <dbReference type="ARBA" id="ARBA00010876"/>
    </source>
</evidence>
<proteinExistence type="inferred from homology"/>
<dbReference type="Pfam" id="PF00849">
    <property type="entry name" value="PseudoU_synth_2"/>
    <property type="match status" value="1"/>
</dbReference>
<gene>
    <name evidence="6" type="ORF">AMTR_s00015p00025410</name>
</gene>
<evidence type="ECO:0000313" key="6">
    <source>
        <dbReference type="EMBL" id="ERN08832.1"/>
    </source>
</evidence>
<dbReference type="STRING" id="13333.W1PFR8"/>
<organism evidence="6 7">
    <name type="scientific">Amborella trichopoda</name>
    <dbReference type="NCBI Taxonomy" id="13333"/>
    <lineage>
        <taxon>Eukaryota</taxon>
        <taxon>Viridiplantae</taxon>
        <taxon>Streptophyta</taxon>
        <taxon>Embryophyta</taxon>
        <taxon>Tracheophyta</taxon>
        <taxon>Spermatophyta</taxon>
        <taxon>Magnoliopsida</taxon>
        <taxon>Amborellales</taxon>
        <taxon>Amborellaceae</taxon>
        <taxon>Amborella</taxon>
    </lineage>
</organism>
<dbReference type="Gramene" id="ERN08832">
    <property type="protein sequence ID" value="ERN08832"/>
    <property type="gene ID" value="AMTR_s00015p00025410"/>
</dbReference>
<comment type="similarity">
    <text evidence="2">Belongs to the pseudouridine synthase RluA family.</text>
</comment>
<evidence type="ECO:0000313" key="7">
    <source>
        <dbReference type="Proteomes" id="UP000017836"/>
    </source>
</evidence>
<reference evidence="7" key="1">
    <citation type="journal article" date="2013" name="Science">
        <title>The Amborella genome and the evolution of flowering plants.</title>
        <authorList>
            <consortium name="Amborella Genome Project"/>
        </authorList>
    </citation>
    <scope>NUCLEOTIDE SEQUENCE [LARGE SCALE GENOMIC DNA]</scope>
</reference>
<dbReference type="eggNOG" id="KOG1919">
    <property type="taxonomic scope" value="Eukaryota"/>
</dbReference>
<name>W1PFR8_AMBTC</name>
<dbReference type="OMA" id="GRQAHQK"/>
<dbReference type="GO" id="GO:0009982">
    <property type="term" value="F:pseudouridine synthase activity"/>
    <property type="evidence" value="ECO:0000318"/>
    <property type="project" value="GO_Central"/>
</dbReference>
<dbReference type="InterPro" id="IPR050188">
    <property type="entry name" value="RluA_PseudoU_synthase"/>
</dbReference>
<dbReference type="HOGENOM" id="CLU_016902_13_0_1"/>
<keyword evidence="3" id="KW-0496">Mitochondrion</keyword>
<dbReference type="GO" id="GO:0003723">
    <property type="term" value="F:RNA binding"/>
    <property type="evidence" value="ECO:0007669"/>
    <property type="project" value="InterPro"/>
</dbReference>
<keyword evidence="4" id="KW-0413">Isomerase</keyword>
<sequence>MNRGVLMISCYRAKSHRLLLSLTHFTLSASLSTTASLEEDKEVRRQCKWFTLPSFPGASLSPSISTAKTAKAPSTTALKWVLRCCPQVPRSLIQKLFRLRQVRKESLNPAIASCLHKQAQYQQIKRVFAKDTLNSGDRIFLPITVNPAVEVEDDYICNKEEMEYIRSLEVYKDAAIVVVNKPPGLPVQGGTGVKLSLDVLVASSLKYDYSEVPRLVHRLDQDSSGILVMGRTQESTTLLHSIFRDKTCGASFNVDIKNSKIILKRKYWALVIGNPQPSEGLISAPLSKLLLDDGKSERITVSEDSKNKSARHAITEYRVLRSSGHGFTWLELYPRTGRKHQLRVHCAEVLGTPILGDYKYGWNAHRKWKPFPTLKFEERLNRKAPFGLDLEGGSVSDKKPRLHLHCRQMTLPNMSLAFQHLHEQSVDDLSKLEKLDLVAPLPLHMRRSWDILNSELF</sequence>
<feature type="domain" description="Pseudouridine synthase RsuA/RluA-like" evidence="5">
    <location>
        <begin position="176"/>
        <end position="347"/>
    </location>
</feature>
<protein>
    <recommendedName>
        <fullName evidence="5">Pseudouridine synthase RsuA/RluA-like domain-containing protein</fullName>
    </recommendedName>
</protein>
<dbReference type="InterPro" id="IPR006145">
    <property type="entry name" value="PsdUridine_synth_RsuA/RluA"/>
</dbReference>